<protein>
    <submittedName>
        <fullName evidence="1">Uncharacterized protein</fullName>
    </submittedName>
</protein>
<gene>
    <name evidence="1" type="ORF">LCGC14_2580380</name>
</gene>
<accession>A0A0F9CQP7</accession>
<comment type="caution">
    <text evidence="1">The sequence shown here is derived from an EMBL/GenBank/DDBJ whole genome shotgun (WGS) entry which is preliminary data.</text>
</comment>
<feature type="non-terminal residue" evidence="1">
    <location>
        <position position="1"/>
    </location>
</feature>
<name>A0A0F9CQP7_9ZZZZ</name>
<reference evidence="1" key="1">
    <citation type="journal article" date="2015" name="Nature">
        <title>Complex archaea that bridge the gap between prokaryotes and eukaryotes.</title>
        <authorList>
            <person name="Spang A."/>
            <person name="Saw J.H."/>
            <person name="Jorgensen S.L."/>
            <person name="Zaremba-Niedzwiedzka K."/>
            <person name="Martijn J."/>
            <person name="Lind A.E."/>
            <person name="van Eijk R."/>
            <person name="Schleper C."/>
            <person name="Guy L."/>
            <person name="Ettema T.J."/>
        </authorList>
    </citation>
    <scope>NUCLEOTIDE SEQUENCE</scope>
</reference>
<proteinExistence type="predicted"/>
<evidence type="ECO:0000313" key="1">
    <source>
        <dbReference type="EMBL" id="KKL07996.1"/>
    </source>
</evidence>
<dbReference type="AlphaFoldDB" id="A0A0F9CQP7"/>
<dbReference type="EMBL" id="LAZR01043062">
    <property type="protein sequence ID" value="KKL07996.1"/>
    <property type="molecule type" value="Genomic_DNA"/>
</dbReference>
<organism evidence="1">
    <name type="scientific">marine sediment metagenome</name>
    <dbReference type="NCBI Taxonomy" id="412755"/>
    <lineage>
        <taxon>unclassified sequences</taxon>
        <taxon>metagenomes</taxon>
        <taxon>ecological metagenomes</taxon>
    </lineage>
</organism>
<sequence length="170" mass="19369">TKGVNYAESIGGIFSMRLDASKNHFGNPFSSTIKDKTLIVTKSTRESVEKYINWVINSQDNRAEWIREQLKSGVLKGKPIVYYKELREPSHATALDYLINRYDWNNAKLASDFETPTRELNLSNVSLNEKTGILTIEGEEFPYSSGYTDFIAAGYTINQTDQLIERICKL</sequence>